<evidence type="ECO:0000256" key="5">
    <source>
        <dbReference type="PIRSR" id="PIRSR617867-1"/>
    </source>
</evidence>
<dbReference type="AlphaFoldDB" id="N6X4T4"/>
<keyword evidence="3 7" id="KW-0378">Hydrolase</keyword>
<dbReference type="PANTHER" id="PTHR11717">
    <property type="entry name" value="LOW MOLECULAR WEIGHT PROTEIN TYROSINE PHOSPHATASE"/>
    <property type="match status" value="1"/>
</dbReference>
<dbReference type="HOGENOM" id="CLU_071415_2_1_11"/>
<name>N6X4T4_9ACTO</name>
<dbReference type="EMBL" id="AQHZ01000015">
    <property type="protein sequence ID" value="ENO18427.1"/>
    <property type="molecule type" value="Genomic_DNA"/>
</dbReference>
<comment type="similarity">
    <text evidence="1">Belongs to the low molecular weight phosphotyrosine protein phosphatase family.</text>
</comment>
<dbReference type="InterPro" id="IPR050438">
    <property type="entry name" value="LMW_PTPase"/>
</dbReference>
<dbReference type="CDD" id="cd16343">
    <property type="entry name" value="LMWPTP"/>
    <property type="match status" value="1"/>
</dbReference>
<dbReference type="PANTHER" id="PTHR11717:SF7">
    <property type="entry name" value="LOW MOLECULAR WEIGHT PHOSPHOTYROSINE PROTEIN PHOSPHATASE"/>
    <property type="match status" value="1"/>
</dbReference>
<dbReference type="RefSeq" id="WP_005962970.1">
    <property type="nucleotide sequence ID" value="NZ_CP040505.1"/>
</dbReference>
<dbReference type="SMART" id="SM00226">
    <property type="entry name" value="LMWPc"/>
    <property type="match status" value="1"/>
</dbReference>
<evidence type="ECO:0000313" key="8">
    <source>
        <dbReference type="Proteomes" id="UP000013015"/>
    </source>
</evidence>
<dbReference type="PRINTS" id="PR00719">
    <property type="entry name" value="LMWPTPASE"/>
</dbReference>
<dbReference type="OrthoDB" id="9784339at2"/>
<sequence>MTRVLMVCTGNICRSTMAHQVLAEAVEAAGLDAQIHVDSAGGSDEERGNPIDRRAARVLRENGHDVPDHCARQVGLHELGEWDLILAMTGHHLAALNRLRDRAGLRGQDRSDLRLFRDFDPQARPGDMDLPDPWYGDYSDFVETLEVIERTTPAVLEHLRGL</sequence>
<dbReference type="InterPro" id="IPR017867">
    <property type="entry name" value="Tyr_phospatase_low_mol_wt"/>
</dbReference>
<gene>
    <name evidence="7" type="primary">ptpA</name>
    <name evidence="7" type="ORF">HMPREF9004_0996</name>
</gene>
<keyword evidence="8" id="KW-1185">Reference proteome</keyword>
<organism evidence="7 8">
    <name type="scientific">Schaalia cardiffensis F0333</name>
    <dbReference type="NCBI Taxonomy" id="888050"/>
    <lineage>
        <taxon>Bacteria</taxon>
        <taxon>Bacillati</taxon>
        <taxon>Actinomycetota</taxon>
        <taxon>Actinomycetes</taxon>
        <taxon>Actinomycetales</taxon>
        <taxon>Actinomycetaceae</taxon>
        <taxon>Schaalia</taxon>
    </lineage>
</organism>
<evidence type="ECO:0000313" key="7">
    <source>
        <dbReference type="EMBL" id="ENO18427.1"/>
    </source>
</evidence>
<dbReference type="PATRIC" id="fig|888050.3.peg.942"/>
<dbReference type="InterPro" id="IPR036196">
    <property type="entry name" value="Ptyr_pPase_sf"/>
</dbReference>
<feature type="active site" description="Nucleophile" evidence="5">
    <location>
        <position position="8"/>
    </location>
</feature>
<evidence type="ECO:0000256" key="3">
    <source>
        <dbReference type="ARBA" id="ARBA00022801"/>
    </source>
</evidence>
<feature type="domain" description="Phosphotyrosine protein phosphatase I" evidence="6">
    <location>
        <begin position="2"/>
        <end position="158"/>
    </location>
</feature>
<dbReference type="EC" id="3.1.3.48" evidence="2"/>
<dbReference type="GO" id="GO:0004725">
    <property type="term" value="F:protein tyrosine phosphatase activity"/>
    <property type="evidence" value="ECO:0007669"/>
    <property type="project" value="UniProtKB-EC"/>
</dbReference>
<proteinExistence type="inferred from homology"/>
<evidence type="ECO:0000256" key="1">
    <source>
        <dbReference type="ARBA" id="ARBA00011063"/>
    </source>
</evidence>
<feature type="active site" evidence="5">
    <location>
        <position position="14"/>
    </location>
</feature>
<dbReference type="STRING" id="888050.HMPREF9004_0996"/>
<protein>
    <recommendedName>
        <fullName evidence="2">protein-tyrosine-phosphatase</fullName>
        <ecNumber evidence="2">3.1.3.48</ecNumber>
    </recommendedName>
</protein>
<evidence type="ECO:0000259" key="6">
    <source>
        <dbReference type="SMART" id="SM00226"/>
    </source>
</evidence>
<dbReference type="SUPFAM" id="SSF52788">
    <property type="entry name" value="Phosphotyrosine protein phosphatases I"/>
    <property type="match status" value="1"/>
</dbReference>
<comment type="caution">
    <text evidence="7">The sequence shown here is derived from an EMBL/GenBank/DDBJ whole genome shotgun (WGS) entry which is preliminary data.</text>
</comment>
<accession>N6X4T4</accession>
<evidence type="ECO:0000256" key="2">
    <source>
        <dbReference type="ARBA" id="ARBA00013064"/>
    </source>
</evidence>
<evidence type="ECO:0000256" key="4">
    <source>
        <dbReference type="ARBA" id="ARBA00022912"/>
    </source>
</evidence>
<reference evidence="7 8" key="1">
    <citation type="submission" date="2013-03" db="EMBL/GenBank/DDBJ databases">
        <title>Reference genome for the Human Microbiome Project.</title>
        <authorList>
            <person name="Aqrawi P."/>
            <person name="Ayvaz T."/>
            <person name="Bess C."/>
            <person name="Blankenburg K."/>
            <person name="Coyle M."/>
            <person name="Deng J."/>
            <person name="Forbes L."/>
            <person name="Fowler G."/>
            <person name="Francisco L."/>
            <person name="Fu Q."/>
            <person name="Gibbs R."/>
            <person name="Gross S."/>
            <person name="Gubbala S."/>
            <person name="Hale W."/>
            <person name="Hemphill L."/>
            <person name="Highlander S."/>
            <person name="Hirani K."/>
            <person name="Jackson L."/>
            <person name="Jakkamsetti A."/>
            <person name="Javaid M."/>
            <person name="Jayaseelan J.C."/>
            <person name="Jiang H."/>
            <person name="Joshi V."/>
            <person name="Korchina V."/>
            <person name="Kovar C."/>
            <person name="Lara F."/>
            <person name="Lee S."/>
            <person name="Liu Y."/>
            <person name="Mata R."/>
            <person name="Mathew T."/>
            <person name="Munidasa M."/>
            <person name="Muzny D."/>
            <person name="Nazareth L."/>
            <person name="Ngo R."/>
            <person name="Nguyen L."/>
            <person name="Nguyen N."/>
            <person name="Okwuonu G."/>
            <person name="Ongeri F."/>
            <person name="Palculict T."/>
            <person name="Patil S."/>
            <person name="Petrosino J."/>
            <person name="Pham C."/>
            <person name="Pham P."/>
            <person name="Pu L.-L."/>
            <person name="Qin X."/>
            <person name="Qu J."/>
            <person name="Reid J."/>
            <person name="Ross M."/>
            <person name="Ruth R."/>
            <person name="Saada N."/>
            <person name="San Lucas F."/>
            <person name="Santibanez J."/>
            <person name="Shang Y."/>
            <person name="Simmons D."/>
            <person name="Song X.-Z."/>
            <person name="Tang L.-Y."/>
            <person name="Thornton R."/>
            <person name="Warren J."/>
            <person name="Weissenberger G."/>
            <person name="Wilczek-Boney K."/>
            <person name="Worley K."/>
            <person name="Youmans B."/>
            <person name="Zhang J."/>
            <person name="Zhang L."/>
            <person name="Zhao Z."/>
            <person name="Zhou C."/>
            <person name="Zhu D."/>
            <person name="Zhu Y."/>
        </authorList>
    </citation>
    <scope>NUCLEOTIDE SEQUENCE [LARGE SCALE GENOMIC DNA]</scope>
    <source>
        <strain evidence="7 8">F0333</strain>
    </source>
</reference>
<dbReference type="Proteomes" id="UP000013015">
    <property type="component" value="Unassembled WGS sequence"/>
</dbReference>
<dbReference type="eggNOG" id="COG0394">
    <property type="taxonomic scope" value="Bacteria"/>
</dbReference>
<feature type="active site" description="Proton donor" evidence="5">
    <location>
        <position position="132"/>
    </location>
</feature>
<dbReference type="InterPro" id="IPR023485">
    <property type="entry name" value="Ptyr_pPase"/>
</dbReference>
<dbReference type="Gene3D" id="3.40.50.2300">
    <property type="match status" value="1"/>
</dbReference>
<keyword evidence="4" id="KW-0904">Protein phosphatase</keyword>
<dbReference type="Pfam" id="PF01451">
    <property type="entry name" value="LMWPc"/>
    <property type="match status" value="1"/>
</dbReference>